<evidence type="ECO:0000256" key="6">
    <source>
        <dbReference type="ARBA" id="ARBA00023136"/>
    </source>
</evidence>
<dbReference type="PANTHER" id="PTHR42770:SF15">
    <property type="entry name" value="GLUTAMATE_GAMMA-AMINOBUTYRATE ANTIPORTER-RELATED"/>
    <property type="match status" value="1"/>
</dbReference>
<name>A0A0R1XKN4_9LACO</name>
<proteinExistence type="predicted"/>
<dbReference type="eggNOG" id="COG0531">
    <property type="taxonomic scope" value="Bacteria"/>
</dbReference>
<dbReference type="InterPro" id="IPR050367">
    <property type="entry name" value="APC_superfamily"/>
</dbReference>
<evidence type="ECO:0000256" key="3">
    <source>
        <dbReference type="ARBA" id="ARBA00022475"/>
    </source>
</evidence>
<dbReference type="AlphaFoldDB" id="A0A0R1XKN4"/>
<feature type="transmembrane region" description="Helical" evidence="7">
    <location>
        <begin position="210"/>
        <end position="228"/>
    </location>
</feature>
<comment type="caution">
    <text evidence="8">The sequence shown here is derived from an EMBL/GenBank/DDBJ whole genome shotgun (WGS) entry which is preliminary data.</text>
</comment>
<feature type="transmembrane region" description="Helical" evidence="7">
    <location>
        <begin position="457"/>
        <end position="482"/>
    </location>
</feature>
<evidence type="ECO:0000256" key="1">
    <source>
        <dbReference type="ARBA" id="ARBA00004651"/>
    </source>
</evidence>
<dbReference type="PATRIC" id="fig|1122147.4.peg.2422"/>
<feature type="transmembrane region" description="Helical" evidence="7">
    <location>
        <begin position="21"/>
        <end position="43"/>
    </location>
</feature>
<dbReference type="Proteomes" id="UP000050949">
    <property type="component" value="Unassembled WGS sequence"/>
</dbReference>
<feature type="transmembrane region" description="Helical" evidence="7">
    <location>
        <begin position="168"/>
        <end position="190"/>
    </location>
</feature>
<feature type="transmembrane region" description="Helical" evidence="7">
    <location>
        <begin position="49"/>
        <end position="73"/>
    </location>
</feature>
<evidence type="ECO:0000313" key="9">
    <source>
        <dbReference type="Proteomes" id="UP000050949"/>
    </source>
</evidence>
<keyword evidence="5 7" id="KW-1133">Transmembrane helix</keyword>
<feature type="transmembrane region" description="Helical" evidence="7">
    <location>
        <begin position="138"/>
        <end position="156"/>
    </location>
</feature>
<keyword evidence="3" id="KW-1003">Cell membrane</keyword>
<organism evidence="8 9">
    <name type="scientific">Schleiferilactobacillus harbinensis DSM 16991</name>
    <dbReference type="NCBI Taxonomy" id="1122147"/>
    <lineage>
        <taxon>Bacteria</taxon>
        <taxon>Bacillati</taxon>
        <taxon>Bacillota</taxon>
        <taxon>Bacilli</taxon>
        <taxon>Lactobacillales</taxon>
        <taxon>Lactobacillaceae</taxon>
        <taxon>Schleiferilactobacillus</taxon>
    </lineage>
</organism>
<accession>A0A0R1XKN4</accession>
<keyword evidence="6 7" id="KW-0472">Membrane</keyword>
<evidence type="ECO:0000256" key="5">
    <source>
        <dbReference type="ARBA" id="ARBA00022989"/>
    </source>
</evidence>
<dbReference type="GO" id="GO:0005886">
    <property type="term" value="C:plasma membrane"/>
    <property type="evidence" value="ECO:0007669"/>
    <property type="project" value="UniProtKB-SubCell"/>
</dbReference>
<evidence type="ECO:0000256" key="7">
    <source>
        <dbReference type="SAM" id="Phobius"/>
    </source>
</evidence>
<gene>
    <name evidence="8" type="ORF">FC91_GL002343</name>
</gene>
<evidence type="ECO:0000256" key="2">
    <source>
        <dbReference type="ARBA" id="ARBA00022448"/>
    </source>
</evidence>
<dbReference type="EMBL" id="AZFW01000040">
    <property type="protein sequence ID" value="KRM27878.1"/>
    <property type="molecule type" value="Genomic_DNA"/>
</dbReference>
<dbReference type="Pfam" id="PF13520">
    <property type="entry name" value="AA_permease_2"/>
    <property type="match status" value="1"/>
</dbReference>
<feature type="transmembrane region" description="Helical" evidence="7">
    <location>
        <begin position="350"/>
        <end position="373"/>
    </location>
</feature>
<dbReference type="PANTHER" id="PTHR42770">
    <property type="entry name" value="AMINO ACID TRANSPORTER-RELATED"/>
    <property type="match status" value="1"/>
</dbReference>
<dbReference type="PIRSF" id="PIRSF006060">
    <property type="entry name" value="AA_transporter"/>
    <property type="match status" value="1"/>
</dbReference>
<evidence type="ECO:0000313" key="8">
    <source>
        <dbReference type="EMBL" id="KRM27878.1"/>
    </source>
</evidence>
<feature type="transmembrane region" description="Helical" evidence="7">
    <location>
        <begin position="424"/>
        <end position="445"/>
    </location>
</feature>
<feature type="transmembrane region" description="Helical" evidence="7">
    <location>
        <begin position="379"/>
        <end position="403"/>
    </location>
</feature>
<dbReference type="GO" id="GO:0022857">
    <property type="term" value="F:transmembrane transporter activity"/>
    <property type="evidence" value="ECO:0007669"/>
    <property type="project" value="InterPro"/>
</dbReference>
<reference evidence="8 9" key="1">
    <citation type="journal article" date="2015" name="Genome Announc.">
        <title>Expanding the biotechnology potential of lactobacilli through comparative genomics of 213 strains and associated genera.</title>
        <authorList>
            <person name="Sun Z."/>
            <person name="Harris H.M."/>
            <person name="McCann A."/>
            <person name="Guo C."/>
            <person name="Argimon S."/>
            <person name="Zhang W."/>
            <person name="Yang X."/>
            <person name="Jeffery I.B."/>
            <person name="Cooney J.C."/>
            <person name="Kagawa T.F."/>
            <person name="Liu W."/>
            <person name="Song Y."/>
            <person name="Salvetti E."/>
            <person name="Wrobel A."/>
            <person name="Rasinkangas P."/>
            <person name="Parkhill J."/>
            <person name="Rea M.C."/>
            <person name="O'Sullivan O."/>
            <person name="Ritari J."/>
            <person name="Douillard F.P."/>
            <person name="Paul Ross R."/>
            <person name="Yang R."/>
            <person name="Briner A.E."/>
            <person name="Felis G.E."/>
            <person name="de Vos W.M."/>
            <person name="Barrangou R."/>
            <person name="Klaenhammer T.R."/>
            <person name="Caufield P.W."/>
            <person name="Cui Y."/>
            <person name="Zhang H."/>
            <person name="O'Toole P.W."/>
        </authorList>
    </citation>
    <scope>NUCLEOTIDE SEQUENCE [LARGE SCALE GENOMIC DNA]</scope>
    <source>
        <strain evidence="8 9">DSM 16991</strain>
    </source>
</reference>
<feature type="transmembrane region" description="Helical" evidence="7">
    <location>
        <begin position="94"/>
        <end position="111"/>
    </location>
</feature>
<feature type="transmembrane region" description="Helical" evidence="7">
    <location>
        <begin position="249"/>
        <end position="271"/>
    </location>
</feature>
<evidence type="ECO:0000256" key="4">
    <source>
        <dbReference type="ARBA" id="ARBA00022692"/>
    </source>
</evidence>
<dbReference type="InterPro" id="IPR002293">
    <property type="entry name" value="AA/rel_permease1"/>
</dbReference>
<keyword evidence="2" id="KW-0813">Transport</keyword>
<dbReference type="Gene3D" id="1.20.1740.10">
    <property type="entry name" value="Amino acid/polyamine transporter I"/>
    <property type="match status" value="1"/>
</dbReference>
<sequence>MLKNHKKAGIFVAAEQKQLRWYNIALLAFVAVWGLGNVVNNFYNQGLTVIVSWILIMILYFVPYTLMVGQLGATFPAEGGGVTSWIEKLSGKKLAFFAAWTYWVVHVPYLAQKPQAILIAFSWLFQSNGSFVNSNKGMMVQLLCLVLFLFFMWMSSRGITTLNRLGSIAGSAMFILSILFILLGVSAPMMTGSTIATAHMDQLSSYIPKFDLNYLTTIGMLIFAVGGAEKISPYVNKTHDPAKEFPKGMIALAIMVAISAVLGSFAMGMIFDAHHLPADLYANGAYMAFQRLGDFYHVGNLFMWVYAVTNAMASMAALAVSIDAPLRMLLADADPHFVPQALSKKNKHGVYINGYVMTAILVGIIIVLPAFGIKGMNDLYGWLLNLNAIVMPIRYLFVFLAYMMLSRQLKKFHSDYTFTKSKTVGFIVGLWCFLFTAFGCILGMIPKAGFVHDVTGWWFQLGLNIITPIGLLALGLLLPIIARRHEIAEKL</sequence>
<protein>
    <submittedName>
        <fullName evidence="8">Amino acid permease</fullName>
    </submittedName>
</protein>
<comment type="subcellular location">
    <subcellularLocation>
        <location evidence="1">Cell membrane</location>
        <topology evidence="1">Multi-pass membrane protein</topology>
    </subcellularLocation>
</comment>
<feature type="transmembrane region" description="Helical" evidence="7">
    <location>
        <begin position="301"/>
        <end position="320"/>
    </location>
</feature>
<keyword evidence="4 7" id="KW-0812">Transmembrane</keyword>